<dbReference type="Gene3D" id="3.10.560.10">
    <property type="entry name" value="Outer membrane lipoprotein wza domain like"/>
    <property type="match status" value="1"/>
</dbReference>
<reference evidence="5" key="1">
    <citation type="journal article" date="2019" name="Int. J. Syst. Evol. Microbiol.">
        <title>The Global Catalogue of Microorganisms (GCM) 10K type strain sequencing project: providing services to taxonomists for standard genome sequencing and annotation.</title>
        <authorList>
            <consortium name="The Broad Institute Genomics Platform"/>
            <consortium name="The Broad Institute Genome Sequencing Center for Infectious Disease"/>
            <person name="Wu L."/>
            <person name="Ma J."/>
        </authorList>
    </citation>
    <scope>NUCLEOTIDE SEQUENCE [LARGE SCALE GENOMIC DNA]</scope>
    <source>
        <strain evidence="5">JCM 16902</strain>
    </source>
</reference>
<feature type="compositionally biased region" description="Low complexity" evidence="1">
    <location>
        <begin position="137"/>
        <end position="147"/>
    </location>
</feature>
<dbReference type="InterPro" id="IPR010994">
    <property type="entry name" value="RuvA_2-like"/>
</dbReference>
<gene>
    <name evidence="4" type="ORF">GCM10022223_46260</name>
</gene>
<dbReference type="Proteomes" id="UP001501074">
    <property type="component" value="Unassembled WGS sequence"/>
</dbReference>
<dbReference type="SMART" id="SM00278">
    <property type="entry name" value="HhH1"/>
    <property type="match status" value="2"/>
</dbReference>
<dbReference type="Pfam" id="PF10531">
    <property type="entry name" value="SLBB"/>
    <property type="match status" value="1"/>
</dbReference>
<protein>
    <recommendedName>
        <fullName evidence="3">Helix-hairpin-helix DNA-binding motif class 1 domain-containing protein</fullName>
    </recommendedName>
</protein>
<feature type="domain" description="Helix-hairpin-helix DNA-binding motif class 1" evidence="3">
    <location>
        <begin position="245"/>
        <end position="264"/>
    </location>
</feature>
<accession>A0ABP7A349</accession>
<keyword evidence="2" id="KW-0812">Transmembrane</keyword>
<feature type="compositionally biased region" description="Low complexity" evidence="1">
    <location>
        <begin position="217"/>
        <end position="226"/>
    </location>
</feature>
<feature type="compositionally biased region" description="Basic and acidic residues" evidence="1">
    <location>
        <begin position="1"/>
        <end position="23"/>
    </location>
</feature>
<keyword evidence="2" id="KW-0472">Membrane</keyword>
<proteinExistence type="predicted"/>
<dbReference type="InterPro" id="IPR004509">
    <property type="entry name" value="Competence_ComEA_HhH"/>
</dbReference>
<evidence type="ECO:0000256" key="2">
    <source>
        <dbReference type="SAM" id="Phobius"/>
    </source>
</evidence>
<dbReference type="Gene3D" id="1.10.150.320">
    <property type="entry name" value="Photosystem II 12 kDa extrinsic protein"/>
    <property type="match status" value="1"/>
</dbReference>
<dbReference type="PANTHER" id="PTHR21180:SF32">
    <property type="entry name" value="ENDONUCLEASE_EXONUCLEASE_PHOSPHATASE FAMILY DOMAIN-CONTAINING PROTEIN 1"/>
    <property type="match status" value="1"/>
</dbReference>
<feature type="domain" description="Helix-hairpin-helix DNA-binding motif class 1" evidence="3">
    <location>
        <begin position="275"/>
        <end position="294"/>
    </location>
</feature>
<dbReference type="Pfam" id="PF12836">
    <property type="entry name" value="HHH_3"/>
    <property type="match status" value="1"/>
</dbReference>
<organism evidence="4 5">
    <name type="scientific">Kineosporia mesophila</name>
    <dbReference type="NCBI Taxonomy" id="566012"/>
    <lineage>
        <taxon>Bacteria</taxon>
        <taxon>Bacillati</taxon>
        <taxon>Actinomycetota</taxon>
        <taxon>Actinomycetes</taxon>
        <taxon>Kineosporiales</taxon>
        <taxon>Kineosporiaceae</taxon>
        <taxon>Kineosporia</taxon>
    </lineage>
</organism>
<evidence type="ECO:0000313" key="4">
    <source>
        <dbReference type="EMBL" id="GAA3623993.1"/>
    </source>
</evidence>
<dbReference type="InterPro" id="IPR019554">
    <property type="entry name" value="Soluble_ligand-bd"/>
</dbReference>
<dbReference type="RefSeq" id="WP_231481408.1">
    <property type="nucleotide sequence ID" value="NZ_BAAAZO010000009.1"/>
</dbReference>
<dbReference type="InterPro" id="IPR051675">
    <property type="entry name" value="Endo/Exo/Phosphatase_dom_1"/>
</dbReference>
<dbReference type="NCBIfam" id="TIGR00426">
    <property type="entry name" value="competence protein ComEA helix-hairpin-helix repeat region"/>
    <property type="match status" value="1"/>
</dbReference>
<name>A0ABP7A349_9ACTN</name>
<dbReference type="InterPro" id="IPR003583">
    <property type="entry name" value="Hlx-hairpin-Hlx_DNA-bd_motif"/>
</dbReference>
<sequence length="297" mass="30640">MRTDPDEPPRLKRILEESWHQAERGQAPGHGPWPGDWSGGGADDELPHEPPHDSLRESLLREGLVRGRIRGGSRWDVPVRAAVAAAVLAFVVVVATGVLLVRGSGDEGVAIGESQPLVSVSVAPTPNEDVSARVDRSPAPSAVGAGGAVPSRVHVVGQVRHPGVVSLGADARVQDAIEAAGGAAGQADLNRINLARKVVDGERILVPKPGQKVPDEVSVPPVSGAAPSGGGAPGTPVDLNTATVGELDALPGVGPVLAGRIVEWRQANGRFTTVDDLNEVSGIGDSTMEKLRPMVRV</sequence>
<comment type="caution">
    <text evidence="4">The sequence shown here is derived from an EMBL/GenBank/DDBJ whole genome shotgun (WGS) entry which is preliminary data.</text>
</comment>
<evidence type="ECO:0000259" key="3">
    <source>
        <dbReference type="SMART" id="SM00278"/>
    </source>
</evidence>
<feature type="transmembrane region" description="Helical" evidence="2">
    <location>
        <begin position="81"/>
        <end position="101"/>
    </location>
</feature>
<feature type="region of interest" description="Disordered" evidence="1">
    <location>
        <begin position="127"/>
        <end position="147"/>
    </location>
</feature>
<keyword evidence="2" id="KW-1133">Transmembrane helix</keyword>
<feature type="region of interest" description="Disordered" evidence="1">
    <location>
        <begin position="209"/>
        <end position="237"/>
    </location>
</feature>
<evidence type="ECO:0000256" key="1">
    <source>
        <dbReference type="SAM" id="MobiDB-lite"/>
    </source>
</evidence>
<feature type="compositionally biased region" description="Basic and acidic residues" evidence="1">
    <location>
        <begin position="45"/>
        <end position="54"/>
    </location>
</feature>
<dbReference type="SUPFAM" id="SSF47781">
    <property type="entry name" value="RuvA domain 2-like"/>
    <property type="match status" value="1"/>
</dbReference>
<dbReference type="PANTHER" id="PTHR21180">
    <property type="entry name" value="ENDONUCLEASE/EXONUCLEASE/PHOSPHATASE FAMILY DOMAIN-CONTAINING PROTEIN 1"/>
    <property type="match status" value="1"/>
</dbReference>
<feature type="region of interest" description="Disordered" evidence="1">
    <location>
        <begin position="1"/>
        <end position="54"/>
    </location>
</feature>
<keyword evidence="5" id="KW-1185">Reference proteome</keyword>
<dbReference type="EMBL" id="BAAAZO010000009">
    <property type="protein sequence ID" value="GAA3623993.1"/>
    <property type="molecule type" value="Genomic_DNA"/>
</dbReference>
<evidence type="ECO:0000313" key="5">
    <source>
        <dbReference type="Proteomes" id="UP001501074"/>
    </source>
</evidence>